<feature type="chain" id="PRO_5014714473" evidence="1">
    <location>
        <begin position="31"/>
        <end position="76"/>
    </location>
</feature>
<sequence length="76" mass="8532">MALDKPSRGRFGRFVATLLLVVSSMDVSRSGTTQETAQAPLDALGRYFYRQQLGYFSAHPFPQHIVPHPDRLRCPA</sequence>
<dbReference type="EMBL" id="GGFL01011002">
    <property type="protein sequence ID" value="MBW75180.1"/>
    <property type="molecule type" value="Transcribed_RNA"/>
</dbReference>
<accession>A0A2M4DC55</accession>
<protein>
    <submittedName>
        <fullName evidence="2">Putative secreted protein</fullName>
    </submittedName>
</protein>
<feature type="signal peptide" evidence="1">
    <location>
        <begin position="1"/>
        <end position="30"/>
    </location>
</feature>
<keyword evidence="1" id="KW-0732">Signal</keyword>
<evidence type="ECO:0000313" key="2">
    <source>
        <dbReference type="EMBL" id="MBW75180.1"/>
    </source>
</evidence>
<name>A0A2M4DC55_ANODA</name>
<evidence type="ECO:0000256" key="1">
    <source>
        <dbReference type="SAM" id="SignalP"/>
    </source>
</evidence>
<proteinExistence type="predicted"/>
<dbReference type="AlphaFoldDB" id="A0A2M4DC55"/>
<reference evidence="2" key="1">
    <citation type="submission" date="2018-01" db="EMBL/GenBank/DDBJ databases">
        <title>An insight into the sialome of Amazonian anophelines.</title>
        <authorList>
            <person name="Ribeiro J.M."/>
            <person name="Scarpassa V."/>
            <person name="Calvo E."/>
        </authorList>
    </citation>
    <scope>NUCLEOTIDE SEQUENCE</scope>
</reference>
<organism evidence="2">
    <name type="scientific">Anopheles darlingi</name>
    <name type="common">Mosquito</name>
    <dbReference type="NCBI Taxonomy" id="43151"/>
    <lineage>
        <taxon>Eukaryota</taxon>
        <taxon>Metazoa</taxon>
        <taxon>Ecdysozoa</taxon>
        <taxon>Arthropoda</taxon>
        <taxon>Hexapoda</taxon>
        <taxon>Insecta</taxon>
        <taxon>Pterygota</taxon>
        <taxon>Neoptera</taxon>
        <taxon>Endopterygota</taxon>
        <taxon>Diptera</taxon>
        <taxon>Nematocera</taxon>
        <taxon>Culicoidea</taxon>
        <taxon>Culicidae</taxon>
        <taxon>Anophelinae</taxon>
        <taxon>Anopheles</taxon>
    </lineage>
</organism>